<keyword evidence="2 8" id="KW-0808">Transferase</keyword>
<evidence type="ECO:0000256" key="4">
    <source>
        <dbReference type="ARBA" id="ARBA00022832"/>
    </source>
</evidence>
<organism evidence="10 11">
    <name type="scientific">Lysinimonas soli</name>
    <dbReference type="NCBI Taxonomy" id="1074233"/>
    <lineage>
        <taxon>Bacteria</taxon>
        <taxon>Bacillati</taxon>
        <taxon>Actinomycetota</taxon>
        <taxon>Actinomycetes</taxon>
        <taxon>Micrococcales</taxon>
        <taxon>Microbacteriaceae</taxon>
        <taxon>Lysinimonas</taxon>
    </lineage>
</organism>
<evidence type="ECO:0000313" key="10">
    <source>
        <dbReference type="EMBL" id="MFC5500814.1"/>
    </source>
</evidence>
<evidence type="ECO:0000256" key="5">
    <source>
        <dbReference type="ARBA" id="ARBA00022842"/>
    </source>
</evidence>
<dbReference type="EMBL" id="JBHSMG010000001">
    <property type="protein sequence ID" value="MFC5500814.1"/>
    <property type="molecule type" value="Genomic_DNA"/>
</dbReference>
<keyword evidence="11" id="KW-1185">Reference proteome</keyword>
<comment type="subcellular location">
    <subcellularLocation>
        <location evidence="8">Cytoplasm</location>
    </subcellularLocation>
</comment>
<keyword evidence="3 8" id="KW-0479">Metal-binding</keyword>
<keyword evidence="1 8" id="KW-0444">Lipid biosynthesis</keyword>
<dbReference type="InterPro" id="IPR004568">
    <property type="entry name" value="Ppantetheine-prot_Trfase_dom"/>
</dbReference>
<feature type="binding site" evidence="8">
    <location>
        <position position="16"/>
    </location>
    <ligand>
        <name>Mg(2+)</name>
        <dbReference type="ChEBI" id="CHEBI:18420"/>
    </ligand>
</feature>
<reference evidence="11" key="1">
    <citation type="journal article" date="2019" name="Int. J. Syst. Evol. Microbiol.">
        <title>The Global Catalogue of Microorganisms (GCM) 10K type strain sequencing project: providing services to taxonomists for standard genome sequencing and annotation.</title>
        <authorList>
            <consortium name="The Broad Institute Genomics Platform"/>
            <consortium name="The Broad Institute Genome Sequencing Center for Infectious Disease"/>
            <person name="Wu L."/>
            <person name="Ma J."/>
        </authorList>
    </citation>
    <scope>NUCLEOTIDE SEQUENCE [LARGE SCALE GENOMIC DNA]</scope>
    <source>
        <strain evidence="11">CGMCC 4.6997</strain>
    </source>
</reference>
<comment type="caution">
    <text evidence="10">The sequence shown here is derived from an EMBL/GenBank/DDBJ whole genome shotgun (WGS) entry which is preliminary data.</text>
</comment>
<evidence type="ECO:0000256" key="2">
    <source>
        <dbReference type="ARBA" id="ARBA00022679"/>
    </source>
</evidence>
<dbReference type="InterPro" id="IPR002582">
    <property type="entry name" value="ACPS"/>
</dbReference>
<dbReference type="EC" id="2.7.8.7" evidence="8"/>
<feature type="domain" description="4'-phosphopantetheinyl transferase" evidence="9">
    <location>
        <begin position="12"/>
        <end position="114"/>
    </location>
</feature>
<keyword evidence="5 8" id="KW-0460">Magnesium</keyword>
<evidence type="ECO:0000256" key="8">
    <source>
        <dbReference type="HAMAP-Rule" id="MF_00101"/>
    </source>
</evidence>
<comment type="similarity">
    <text evidence="8">Belongs to the P-Pant transferase superfamily. AcpS family.</text>
</comment>
<keyword evidence="4 8" id="KW-0276">Fatty acid metabolism</keyword>
<evidence type="ECO:0000256" key="7">
    <source>
        <dbReference type="ARBA" id="ARBA00023160"/>
    </source>
</evidence>
<proteinExistence type="inferred from homology"/>
<comment type="catalytic activity">
    <reaction evidence="8">
        <text>apo-[ACP] + CoA = holo-[ACP] + adenosine 3',5'-bisphosphate + H(+)</text>
        <dbReference type="Rhea" id="RHEA:12068"/>
        <dbReference type="Rhea" id="RHEA-COMP:9685"/>
        <dbReference type="Rhea" id="RHEA-COMP:9690"/>
        <dbReference type="ChEBI" id="CHEBI:15378"/>
        <dbReference type="ChEBI" id="CHEBI:29999"/>
        <dbReference type="ChEBI" id="CHEBI:57287"/>
        <dbReference type="ChEBI" id="CHEBI:58343"/>
        <dbReference type="ChEBI" id="CHEBI:64479"/>
        <dbReference type="EC" id="2.7.8.7"/>
    </reaction>
</comment>
<dbReference type="NCBIfam" id="TIGR00516">
    <property type="entry name" value="acpS"/>
    <property type="match status" value="1"/>
</dbReference>
<dbReference type="Proteomes" id="UP001596039">
    <property type="component" value="Unassembled WGS sequence"/>
</dbReference>
<name>A0ABW0NPJ2_9MICO</name>
<accession>A0ABW0NPJ2</accession>
<dbReference type="NCBIfam" id="TIGR00556">
    <property type="entry name" value="pantethn_trn"/>
    <property type="match status" value="1"/>
</dbReference>
<protein>
    <recommendedName>
        <fullName evidence="8">Holo-[acyl-carrier-protein] synthase</fullName>
        <shortName evidence="8">Holo-ACP synthase</shortName>
        <ecNumber evidence="8">2.7.8.7</ecNumber>
    </recommendedName>
    <alternativeName>
        <fullName evidence="8">4'-phosphopantetheinyl transferase AcpS</fullName>
    </alternativeName>
</protein>
<evidence type="ECO:0000313" key="11">
    <source>
        <dbReference type="Proteomes" id="UP001596039"/>
    </source>
</evidence>
<dbReference type="InterPro" id="IPR037143">
    <property type="entry name" value="4-PPantetheinyl_Trfase_dom_sf"/>
</dbReference>
<dbReference type="InterPro" id="IPR008278">
    <property type="entry name" value="4-PPantetheinyl_Trfase_dom"/>
</dbReference>
<dbReference type="Gene3D" id="3.90.470.20">
    <property type="entry name" value="4'-phosphopantetheinyl transferase domain"/>
    <property type="match status" value="1"/>
</dbReference>
<evidence type="ECO:0000256" key="1">
    <source>
        <dbReference type="ARBA" id="ARBA00022516"/>
    </source>
</evidence>
<keyword evidence="8" id="KW-0963">Cytoplasm</keyword>
<dbReference type="Pfam" id="PF01648">
    <property type="entry name" value="ACPS"/>
    <property type="match status" value="1"/>
</dbReference>
<comment type="cofactor">
    <cofactor evidence="8">
        <name>Mg(2+)</name>
        <dbReference type="ChEBI" id="CHEBI:18420"/>
    </cofactor>
</comment>
<dbReference type="HAMAP" id="MF_00101">
    <property type="entry name" value="AcpS"/>
    <property type="match status" value="1"/>
</dbReference>
<feature type="binding site" evidence="8">
    <location>
        <position position="68"/>
    </location>
    <ligand>
        <name>Mg(2+)</name>
        <dbReference type="ChEBI" id="CHEBI:18420"/>
    </ligand>
</feature>
<dbReference type="RefSeq" id="WP_386738427.1">
    <property type="nucleotide sequence ID" value="NZ_JBHSMG010000001.1"/>
</dbReference>
<keyword evidence="7 8" id="KW-0275">Fatty acid biosynthesis</keyword>
<comment type="function">
    <text evidence="8">Transfers the 4'-phosphopantetheine moiety from coenzyme A to a Ser of acyl-carrier-protein.</text>
</comment>
<dbReference type="SUPFAM" id="SSF56214">
    <property type="entry name" value="4'-phosphopantetheinyl transferase"/>
    <property type="match status" value="1"/>
</dbReference>
<keyword evidence="6 8" id="KW-0443">Lipid metabolism</keyword>
<evidence type="ECO:0000256" key="6">
    <source>
        <dbReference type="ARBA" id="ARBA00023098"/>
    </source>
</evidence>
<sequence>MPGSTTTAFEVRVGCDVQSIDDVRASIDAAGERYLRRILGDGERAEAARLPNPELVARYASGRFAAKEAVYKALRGRPDMPLGWPQIEIIADETGAPRVRLRGAAAELSAAAGIDDIAISISHAASFAFAVATAIATPA</sequence>
<dbReference type="GO" id="GO:0008897">
    <property type="term" value="F:holo-[acyl-carrier-protein] synthase activity"/>
    <property type="evidence" value="ECO:0007669"/>
    <property type="project" value="UniProtKB-EC"/>
</dbReference>
<gene>
    <name evidence="8 10" type="primary">acpS</name>
    <name evidence="10" type="ORF">ACFPJ4_01020</name>
</gene>
<evidence type="ECO:0000259" key="9">
    <source>
        <dbReference type="Pfam" id="PF01648"/>
    </source>
</evidence>
<evidence type="ECO:0000256" key="3">
    <source>
        <dbReference type="ARBA" id="ARBA00022723"/>
    </source>
</evidence>